<proteinExistence type="predicted"/>
<keyword evidence="1" id="KW-0472">Membrane</keyword>
<dbReference type="RefSeq" id="WP_073181907.1">
    <property type="nucleotide sequence ID" value="NZ_CANLMG010000005.1"/>
</dbReference>
<evidence type="ECO:0000313" key="3">
    <source>
        <dbReference type="Proteomes" id="UP000269693"/>
    </source>
</evidence>
<gene>
    <name evidence="2" type="ORF">D6200_13370</name>
</gene>
<keyword evidence="1" id="KW-0812">Transmembrane</keyword>
<reference evidence="2 3" key="1">
    <citation type="submission" date="2018-09" db="EMBL/GenBank/DDBJ databases">
        <title>Insights into the microbiota of Asian seabass (Lates calcarifer) with tenacibaculosis symptoms and description of sp. nov. Tenacibaculum singaporense.</title>
        <authorList>
            <person name="Miyake S."/>
            <person name="Soh M."/>
            <person name="Azman M.N."/>
            <person name="Ngoh S.Y."/>
            <person name="Orban L."/>
            <person name="Seedorf H."/>
        </authorList>
    </citation>
    <scope>NUCLEOTIDE SEQUENCE [LARGE SCALE GENOMIC DNA]</scope>
    <source>
        <strain evidence="2 3">DSM 13764</strain>
    </source>
</reference>
<feature type="transmembrane region" description="Helical" evidence="1">
    <location>
        <begin position="7"/>
        <end position="29"/>
    </location>
</feature>
<dbReference type="Proteomes" id="UP000269693">
    <property type="component" value="Chromosome"/>
</dbReference>
<protein>
    <submittedName>
        <fullName evidence="2">Uncharacterized protein</fullName>
    </submittedName>
</protein>
<evidence type="ECO:0000256" key="1">
    <source>
        <dbReference type="SAM" id="Phobius"/>
    </source>
</evidence>
<keyword evidence="3" id="KW-1185">Reference proteome</keyword>
<keyword evidence="1" id="KW-1133">Transmembrane helix</keyword>
<feature type="transmembrane region" description="Helical" evidence="1">
    <location>
        <begin position="84"/>
        <end position="106"/>
    </location>
</feature>
<evidence type="ECO:0000313" key="2">
    <source>
        <dbReference type="EMBL" id="AZJ33501.1"/>
    </source>
</evidence>
<sequence>MKKLKQLFTYILWTIVSITLGITYMRIVLGANNIPKEGLGYLAHMFYNWGLVTVGGIVGLVIAVLFILLDVFYLKKKLKNKGKLISIQFGVLMIVTAFVIVVHYLLEKVIDII</sequence>
<dbReference type="EMBL" id="CP032544">
    <property type="protein sequence ID" value="AZJ33501.1"/>
    <property type="molecule type" value="Genomic_DNA"/>
</dbReference>
<feature type="transmembrane region" description="Helical" evidence="1">
    <location>
        <begin position="49"/>
        <end position="72"/>
    </location>
</feature>
<name>A0ABN5T808_9FLAO</name>
<organism evidence="2 3">
    <name type="scientific">Tenacibaculum mesophilum</name>
    <dbReference type="NCBI Taxonomy" id="104268"/>
    <lineage>
        <taxon>Bacteria</taxon>
        <taxon>Pseudomonadati</taxon>
        <taxon>Bacteroidota</taxon>
        <taxon>Flavobacteriia</taxon>
        <taxon>Flavobacteriales</taxon>
        <taxon>Flavobacteriaceae</taxon>
        <taxon>Tenacibaculum</taxon>
    </lineage>
</organism>
<accession>A0ABN5T808</accession>